<sequence length="176" mass="18892">MIMTKATASKTTANAKTTENATFKAAQETVEQAAKTAQETVQTATKAAQDSVKQATQEATKGFEKVTAFNKANYEALVASSKIAAETAQSVNADFVETTKAAVEKNVADVKTLFAAKTPAEFFELQTSMLKGRYDDFVAEATKFNEAATKTTNDVVAPLKARYEAVAEEFNLPQAK</sequence>
<dbReference type="OrthoDB" id="8479795at2"/>
<name>A0A2G4YMV1_9PROT</name>
<organism evidence="2 3">
    <name type="scientific">Paremcibacter congregatus</name>
    <dbReference type="NCBI Taxonomy" id="2043170"/>
    <lineage>
        <taxon>Bacteria</taxon>
        <taxon>Pseudomonadati</taxon>
        <taxon>Pseudomonadota</taxon>
        <taxon>Alphaproteobacteria</taxon>
        <taxon>Emcibacterales</taxon>
        <taxon>Emcibacteraceae</taxon>
        <taxon>Paremcibacter</taxon>
    </lineage>
</organism>
<protein>
    <recommendedName>
        <fullName evidence="1">Phasin domain-containing protein</fullName>
    </recommendedName>
</protein>
<accession>A0A2G4YMV1</accession>
<comment type="caution">
    <text evidence="2">The sequence shown here is derived from an EMBL/GenBank/DDBJ whole genome shotgun (WGS) entry which is preliminary data.</text>
</comment>
<dbReference type="Proteomes" id="UP000229730">
    <property type="component" value="Unassembled WGS sequence"/>
</dbReference>
<evidence type="ECO:0000313" key="2">
    <source>
        <dbReference type="EMBL" id="PHZ83659.1"/>
    </source>
</evidence>
<dbReference type="NCBIfam" id="TIGR01841">
    <property type="entry name" value="phasin"/>
    <property type="match status" value="1"/>
</dbReference>
<proteinExistence type="predicted"/>
<dbReference type="EMBL" id="PDEM01000031">
    <property type="protein sequence ID" value="PHZ83659.1"/>
    <property type="molecule type" value="Genomic_DNA"/>
</dbReference>
<evidence type="ECO:0000259" key="1">
    <source>
        <dbReference type="Pfam" id="PF09361"/>
    </source>
</evidence>
<dbReference type="InParanoid" id="A0A2G4YMV1"/>
<gene>
    <name evidence="2" type="ORF">CRD36_14880</name>
</gene>
<keyword evidence="3" id="KW-1185">Reference proteome</keyword>
<reference evidence="2 3" key="1">
    <citation type="submission" date="2017-10" db="EMBL/GenBank/DDBJ databases">
        <title>Frigbacter circumglobatus gen. nov. sp. nov., isolated from sediment cultured in situ.</title>
        <authorList>
            <person name="Zhao Z."/>
        </authorList>
    </citation>
    <scope>NUCLEOTIDE SEQUENCE [LARGE SCALE GENOMIC DNA]</scope>
    <source>
        <strain evidence="2 3">ZYL</strain>
    </source>
</reference>
<dbReference type="AlphaFoldDB" id="A0A2G4YMV1"/>
<feature type="domain" description="Phasin" evidence="1">
    <location>
        <begin position="64"/>
        <end position="163"/>
    </location>
</feature>
<dbReference type="Pfam" id="PF09361">
    <property type="entry name" value="Phasin_2"/>
    <property type="match status" value="1"/>
</dbReference>
<dbReference type="InterPro" id="IPR010127">
    <property type="entry name" value="Phasin_subfam-1"/>
</dbReference>
<evidence type="ECO:0000313" key="3">
    <source>
        <dbReference type="Proteomes" id="UP000229730"/>
    </source>
</evidence>
<dbReference type="InterPro" id="IPR018968">
    <property type="entry name" value="Phasin"/>
</dbReference>